<evidence type="ECO:0000313" key="5">
    <source>
        <dbReference type="Proteomes" id="UP000234275"/>
    </source>
</evidence>
<keyword evidence="3" id="KW-1133">Transmembrane helix</keyword>
<dbReference type="GO" id="GO:0001042">
    <property type="term" value="F:RNA polymerase I core binding"/>
    <property type="evidence" value="ECO:0007669"/>
    <property type="project" value="TreeGrafter"/>
</dbReference>
<evidence type="ECO:0000256" key="1">
    <source>
        <dbReference type="ARBA" id="ARBA00010098"/>
    </source>
</evidence>
<evidence type="ECO:0000256" key="3">
    <source>
        <dbReference type="SAM" id="Phobius"/>
    </source>
</evidence>
<dbReference type="PANTHER" id="PTHR12790">
    <property type="entry name" value="TRANSCRIPTION INITIATION FACTOR IA RRN3"/>
    <property type="match status" value="1"/>
</dbReference>
<dbReference type="GO" id="GO:0006361">
    <property type="term" value="P:transcription initiation at RNA polymerase I promoter"/>
    <property type="evidence" value="ECO:0007669"/>
    <property type="project" value="InterPro"/>
</dbReference>
<accession>A0A2I2FXA4</accession>
<feature type="region of interest" description="Disordered" evidence="2">
    <location>
        <begin position="672"/>
        <end position="703"/>
    </location>
</feature>
<feature type="transmembrane region" description="Helical" evidence="3">
    <location>
        <begin position="195"/>
        <end position="219"/>
    </location>
</feature>
<dbReference type="EMBL" id="MSFO01000008">
    <property type="protein sequence ID" value="PLB45206.1"/>
    <property type="molecule type" value="Genomic_DNA"/>
</dbReference>
<sequence length="703" mass="78691">MVSLATSSRSPAAAVRPTNPSKMRPATTPVSILKRSKTDNTTPGLKHRMEEMNLSLSSSSDSPSPDTTPSPRKRPRVQFDLRRITYDGRGPGDSEKSAAVVREEVRRAIQRHISGGGSETYDRVKEIFTADPRKRDEDGMLDFDVPTHTSLKNHLLGLLSNVATLDRSCNGLVTAVLNSQWLGRDESYVKLYIRFLGNLAAAQGVFLGAVLMMLVNYMAELPGGVGKLPGYAHVEAKELYTRVHMALRYVMGLVPSSSGALSPILSLQFPATSSSAKANIAYTRNLIRVIGYAPELQADILALITDRLVKVDVQIQVDLEDIEEEEEEGVLQDVAPEATMYAENEDDDGDFDDNDSILSDDSMDGETRRIKTIKDNILKLDGMIDSLFEYYEPPFTTGTLDDKENALDLLISHFETIILPTYKSRHTQFILFHFSQSSPSLVDRFAATCIQLIFNKMQPAITRQSAAAYLASFVARGAHVSGDVVRDVFDLLGTHLNGLRTDYEATCRGPDLRRYGPFYSTAQALLYMFCFRWRDLTTAAMEGDSVEQVDEMDTDEITFPPMVKEVLHQAVHSKLNPLKVCSPAIVSEFARMSQHLNFMYVYSILETNKRVRMSSQRNLSTLADPRFHQIERETRAGDDLGYQLDAYFPFDPYKLPRSGRWLENDYVEWRGIPGLDDHEDSDSEANDGESEDEMSEDTGTDEE</sequence>
<dbReference type="GO" id="GO:0003743">
    <property type="term" value="F:translation initiation factor activity"/>
    <property type="evidence" value="ECO:0007669"/>
    <property type="project" value="UniProtKB-KW"/>
</dbReference>
<comment type="similarity">
    <text evidence="1">Belongs to the RRN3 family.</text>
</comment>
<evidence type="ECO:0000313" key="4">
    <source>
        <dbReference type="EMBL" id="PLB45206.1"/>
    </source>
</evidence>
<keyword evidence="4" id="KW-0648">Protein biosynthesis</keyword>
<feature type="compositionally biased region" description="Basic and acidic residues" evidence="2">
    <location>
        <begin position="77"/>
        <end position="98"/>
    </location>
</feature>
<dbReference type="STRING" id="1392250.A0A2I2FXA4"/>
<gene>
    <name evidence="4" type="ORF">P170DRAFT_440353</name>
</gene>
<dbReference type="Proteomes" id="UP000234275">
    <property type="component" value="Unassembled WGS sequence"/>
</dbReference>
<name>A0A2I2FXA4_9EURO</name>
<comment type="caution">
    <text evidence="4">The sequence shown here is derived from an EMBL/GenBank/DDBJ whole genome shotgun (WGS) entry which is preliminary data.</text>
</comment>
<dbReference type="GO" id="GO:0005634">
    <property type="term" value="C:nucleus"/>
    <property type="evidence" value="ECO:0007669"/>
    <property type="project" value="TreeGrafter"/>
</dbReference>
<dbReference type="OrthoDB" id="26970at2759"/>
<protein>
    <submittedName>
        <fullName evidence="4">RNA polymerase I-specific transcription initiation factor RRN3 superfamily</fullName>
    </submittedName>
</protein>
<evidence type="ECO:0000256" key="2">
    <source>
        <dbReference type="SAM" id="MobiDB-lite"/>
    </source>
</evidence>
<feature type="compositionally biased region" description="Low complexity" evidence="2">
    <location>
        <begin position="54"/>
        <end position="70"/>
    </location>
</feature>
<feature type="compositionally biased region" description="Polar residues" evidence="2">
    <location>
        <begin position="1"/>
        <end position="10"/>
    </location>
</feature>
<dbReference type="Pfam" id="PF05327">
    <property type="entry name" value="RRN3"/>
    <property type="match status" value="1"/>
</dbReference>
<dbReference type="PANTHER" id="PTHR12790:SF0">
    <property type="entry name" value="RNA POLYMERASE I-SPECIFIC TRANSCRIPTION INITIATION FACTOR RRN3-RELATED"/>
    <property type="match status" value="1"/>
</dbReference>
<feature type="compositionally biased region" description="Acidic residues" evidence="2">
    <location>
        <begin position="677"/>
        <end position="703"/>
    </location>
</feature>
<reference evidence="4 5" key="1">
    <citation type="submission" date="2016-12" db="EMBL/GenBank/DDBJ databases">
        <title>The genomes of Aspergillus section Nigri reveals drivers in fungal speciation.</title>
        <authorList>
            <consortium name="DOE Joint Genome Institute"/>
            <person name="Vesth T.C."/>
            <person name="Nybo J."/>
            <person name="Theobald S."/>
            <person name="Brandl J."/>
            <person name="Frisvad J.C."/>
            <person name="Nielsen K.F."/>
            <person name="Lyhne E.K."/>
            <person name="Kogle M.E."/>
            <person name="Kuo A."/>
            <person name="Riley R."/>
            <person name="Clum A."/>
            <person name="Nolan M."/>
            <person name="Lipzen A."/>
            <person name="Salamov A."/>
            <person name="Henrissat B."/>
            <person name="Wiebenga A."/>
            <person name="De Vries R.P."/>
            <person name="Grigoriev I.V."/>
            <person name="Mortensen U.H."/>
            <person name="Andersen M.R."/>
            <person name="Baker S.E."/>
        </authorList>
    </citation>
    <scope>NUCLEOTIDE SEQUENCE [LARGE SCALE GENOMIC DNA]</scope>
    <source>
        <strain evidence="4 5">IBT 23096</strain>
    </source>
</reference>
<keyword evidence="4" id="KW-0396">Initiation factor</keyword>
<keyword evidence="5" id="KW-1185">Reference proteome</keyword>
<dbReference type="GO" id="GO:0001181">
    <property type="term" value="F:RNA polymerase I general transcription initiation factor activity"/>
    <property type="evidence" value="ECO:0007669"/>
    <property type="project" value="InterPro"/>
</dbReference>
<feature type="region of interest" description="Disordered" evidence="2">
    <location>
        <begin position="1"/>
        <end position="98"/>
    </location>
</feature>
<keyword evidence="3" id="KW-0812">Transmembrane</keyword>
<dbReference type="RefSeq" id="XP_024700508.1">
    <property type="nucleotide sequence ID" value="XM_024850057.1"/>
</dbReference>
<dbReference type="InterPro" id="IPR007991">
    <property type="entry name" value="RNA_pol_I_trans_ini_fac_RRN3"/>
</dbReference>
<dbReference type="AlphaFoldDB" id="A0A2I2FXA4"/>
<keyword evidence="3" id="KW-0472">Membrane</keyword>
<organism evidence="4 5">
    <name type="scientific">Aspergillus steynii IBT 23096</name>
    <dbReference type="NCBI Taxonomy" id="1392250"/>
    <lineage>
        <taxon>Eukaryota</taxon>
        <taxon>Fungi</taxon>
        <taxon>Dikarya</taxon>
        <taxon>Ascomycota</taxon>
        <taxon>Pezizomycotina</taxon>
        <taxon>Eurotiomycetes</taxon>
        <taxon>Eurotiomycetidae</taxon>
        <taxon>Eurotiales</taxon>
        <taxon>Aspergillaceae</taxon>
        <taxon>Aspergillus</taxon>
        <taxon>Aspergillus subgen. Circumdati</taxon>
    </lineage>
</organism>
<dbReference type="GeneID" id="36557756"/>
<proteinExistence type="inferred from homology"/>
<dbReference type="VEuPathDB" id="FungiDB:P170DRAFT_440353"/>